<evidence type="ECO:0008006" key="4">
    <source>
        <dbReference type="Google" id="ProtNLM"/>
    </source>
</evidence>
<dbReference type="InterPro" id="IPR005152">
    <property type="entry name" value="Lipase_secreted"/>
</dbReference>
<keyword evidence="1" id="KW-0732">Signal</keyword>
<dbReference type="Gene3D" id="3.40.50.1820">
    <property type="entry name" value="alpha/beta hydrolase"/>
    <property type="match status" value="1"/>
</dbReference>
<dbReference type="Pfam" id="PF03583">
    <property type="entry name" value="LIP"/>
    <property type="match status" value="1"/>
</dbReference>
<dbReference type="PANTHER" id="PTHR34853:SF1">
    <property type="entry name" value="LIPASE 5"/>
    <property type="match status" value="1"/>
</dbReference>
<dbReference type="PIRSF" id="PIRSF029171">
    <property type="entry name" value="Esterase_LipA"/>
    <property type="match status" value="1"/>
</dbReference>
<feature type="signal peptide" evidence="1">
    <location>
        <begin position="1"/>
        <end position="27"/>
    </location>
</feature>
<dbReference type="STRING" id="1909395.BKM31_29470"/>
<protein>
    <recommendedName>
        <fullName evidence="4">Lipase</fullName>
    </recommendedName>
</protein>
<dbReference type="KEGG" id="noa:BKM31_29470"/>
<keyword evidence="3" id="KW-1185">Reference proteome</keyword>
<dbReference type="PANTHER" id="PTHR34853">
    <property type="match status" value="1"/>
</dbReference>
<dbReference type="Proteomes" id="UP000190797">
    <property type="component" value="Chromosome"/>
</dbReference>
<reference evidence="3" key="1">
    <citation type="journal article" date="2017" name="Med. Chem. Commun.">
        <title>Nonomuraea sp. ATCC 55076 harbours the largest actinomycete chromosome to date and the kistamicin biosynthetic gene cluster.</title>
        <authorList>
            <person name="Nazari B."/>
            <person name="Forneris C.C."/>
            <person name="Gibson M.I."/>
            <person name="Moon K."/>
            <person name="Schramma K.R."/>
            <person name="Seyedsayamdost M.R."/>
        </authorList>
    </citation>
    <scope>NUCLEOTIDE SEQUENCE [LARGE SCALE GENOMIC DNA]</scope>
    <source>
        <strain evidence="3">ATCC 55076</strain>
    </source>
</reference>
<feature type="chain" id="PRO_5012595099" description="Lipase" evidence="1">
    <location>
        <begin position="28"/>
        <end position="382"/>
    </location>
</feature>
<dbReference type="RefSeq" id="WP_080041280.1">
    <property type="nucleotide sequence ID" value="NZ_CP017717.1"/>
</dbReference>
<accession>A0A1V0A4E5</accession>
<proteinExistence type="predicted"/>
<organism evidence="2 3">
    <name type="scientific">[Actinomadura] parvosata subsp. kistnae</name>
    <dbReference type="NCBI Taxonomy" id="1909395"/>
    <lineage>
        <taxon>Bacteria</taxon>
        <taxon>Bacillati</taxon>
        <taxon>Actinomycetota</taxon>
        <taxon>Actinomycetes</taxon>
        <taxon>Streptosporangiales</taxon>
        <taxon>Streptosporangiaceae</taxon>
        <taxon>Nonomuraea</taxon>
    </lineage>
</organism>
<dbReference type="OrthoDB" id="9798122at2"/>
<sequence length="382" mass="39260">MTLRVRVSMSMILLSIMSLLVAGPARAAAPGDVVSAQPTTVYLLPGKLLEVPVNAWHVLYNSTSATGGLNTVSGTLLVPKAGYPLGTRPIISYAFGTHGLGDQCAPSAGLARGGEAELALVSLFLLKGYAVAMTDYEGLGTPGPHTYMAGISQGHAVLDAVRAAARVPGAGLSATAPVGIMGYSQGGASAAWAAQLQPSYAPELRLRGVAAGGVPADLRAVAQHLDGGPDFGLAAAAGVGLDAAYPELNLQADLNDRGRALLTDAADDCVDELTSKLAGLSFADLSPIDLLNQPKWLARLAENRLGATPPRVPLFLYHARGDQIIPIAVASTLRGEYCRAGARVRWTSLPAPDHVTGAVEGGPLAIEWLALRILGLPATSNC</sequence>
<dbReference type="GO" id="GO:0016042">
    <property type="term" value="P:lipid catabolic process"/>
    <property type="evidence" value="ECO:0007669"/>
    <property type="project" value="InterPro"/>
</dbReference>
<dbReference type="Gene3D" id="1.10.260.130">
    <property type="match status" value="1"/>
</dbReference>
<name>A0A1V0A4E5_9ACTN</name>
<dbReference type="AlphaFoldDB" id="A0A1V0A4E5"/>
<evidence type="ECO:0000313" key="3">
    <source>
        <dbReference type="Proteomes" id="UP000190797"/>
    </source>
</evidence>
<dbReference type="SUPFAM" id="SSF53474">
    <property type="entry name" value="alpha/beta-Hydrolases"/>
    <property type="match status" value="1"/>
</dbReference>
<evidence type="ECO:0000313" key="2">
    <source>
        <dbReference type="EMBL" id="AQZ65029.1"/>
    </source>
</evidence>
<dbReference type="GO" id="GO:0004806">
    <property type="term" value="F:triacylglycerol lipase activity"/>
    <property type="evidence" value="ECO:0007669"/>
    <property type="project" value="InterPro"/>
</dbReference>
<dbReference type="InterPro" id="IPR029058">
    <property type="entry name" value="AB_hydrolase_fold"/>
</dbReference>
<dbReference type="EMBL" id="CP017717">
    <property type="protein sequence ID" value="AQZ65029.1"/>
    <property type="molecule type" value="Genomic_DNA"/>
</dbReference>
<gene>
    <name evidence="2" type="ORF">BKM31_29470</name>
</gene>
<evidence type="ECO:0000256" key="1">
    <source>
        <dbReference type="SAM" id="SignalP"/>
    </source>
</evidence>